<dbReference type="Proteomes" id="UP000598032">
    <property type="component" value="Unassembled WGS sequence"/>
</dbReference>
<keyword evidence="2" id="KW-1185">Reference proteome</keyword>
<reference evidence="1 2" key="1">
    <citation type="submission" date="2020-10" db="EMBL/GenBank/DDBJ databases">
        <authorList>
            <person name="Peeters C."/>
        </authorList>
    </citation>
    <scope>NUCLEOTIDE SEQUENCE [LARGE SCALE GENOMIC DNA]</scope>
    <source>
        <strain evidence="1 2">LMG 28140</strain>
    </source>
</reference>
<proteinExistence type="predicted"/>
<accession>A0ABN7HFT2</accession>
<evidence type="ECO:0000313" key="1">
    <source>
        <dbReference type="EMBL" id="CAD6516308.1"/>
    </source>
</evidence>
<comment type="caution">
    <text evidence="1">The sequence shown here is derived from an EMBL/GenBank/DDBJ whole genome shotgun (WGS) entry which is preliminary data.</text>
</comment>
<organism evidence="1 2">
    <name type="scientific">Paraburkholderia metrosideri</name>
    <dbReference type="NCBI Taxonomy" id="580937"/>
    <lineage>
        <taxon>Bacteria</taxon>
        <taxon>Pseudomonadati</taxon>
        <taxon>Pseudomonadota</taxon>
        <taxon>Betaproteobacteria</taxon>
        <taxon>Burkholderiales</taxon>
        <taxon>Burkholderiaceae</taxon>
        <taxon>Paraburkholderia</taxon>
    </lineage>
</organism>
<name>A0ABN7HFT2_9BURK</name>
<dbReference type="EMBL" id="CAJHCP010000002">
    <property type="protein sequence ID" value="CAD6516308.1"/>
    <property type="molecule type" value="Genomic_DNA"/>
</dbReference>
<sequence>MVRNIAAYHYCVYRTQRGNAASQVPLEARAIRLVPVVVGIKTFRGSKVDVRKMENPHRFVLKTPRGINEG</sequence>
<gene>
    <name evidence="1" type="ORF">LMG28140_00755</name>
</gene>
<protein>
    <submittedName>
        <fullName evidence="1">Uncharacterized protein</fullName>
    </submittedName>
</protein>
<evidence type="ECO:0000313" key="2">
    <source>
        <dbReference type="Proteomes" id="UP000598032"/>
    </source>
</evidence>